<gene>
    <name evidence="2" type="ORF">A0H81_02353</name>
</gene>
<keyword evidence="3" id="KW-1185">Reference proteome</keyword>
<evidence type="ECO:0000313" key="2">
    <source>
        <dbReference type="EMBL" id="OBZ77436.1"/>
    </source>
</evidence>
<evidence type="ECO:0000313" key="3">
    <source>
        <dbReference type="Proteomes" id="UP000092993"/>
    </source>
</evidence>
<dbReference type="AlphaFoldDB" id="A0A1C7MLX7"/>
<comment type="caution">
    <text evidence="2">The sequence shown here is derived from an EMBL/GenBank/DDBJ whole genome shotgun (WGS) entry which is preliminary data.</text>
</comment>
<feature type="region of interest" description="Disordered" evidence="1">
    <location>
        <begin position="44"/>
        <end position="71"/>
    </location>
</feature>
<name>A0A1C7MLX7_GRIFR</name>
<dbReference type="EMBL" id="LUGG01000002">
    <property type="protein sequence ID" value="OBZ77436.1"/>
    <property type="molecule type" value="Genomic_DNA"/>
</dbReference>
<proteinExistence type="predicted"/>
<sequence length="71" mass="8304">MHHHDLIRSWWLPRKPLTPLYNIHSPCLDGDDAIAAIKTAENRSMADENRERLKRYRQSSRSTLLHLRGAS</sequence>
<organism evidence="2 3">
    <name type="scientific">Grifola frondosa</name>
    <name type="common">Maitake</name>
    <name type="synonym">Polyporus frondosus</name>
    <dbReference type="NCBI Taxonomy" id="5627"/>
    <lineage>
        <taxon>Eukaryota</taxon>
        <taxon>Fungi</taxon>
        <taxon>Dikarya</taxon>
        <taxon>Basidiomycota</taxon>
        <taxon>Agaricomycotina</taxon>
        <taxon>Agaricomycetes</taxon>
        <taxon>Polyporales</taxon>
        <taxon>Grifolaceae</taxon>
        <taxon>Grifola</taxon>
    </lineage>
</organism>
<reference evidence="2 3" key="1">
    <citation type="submission" date="2016-03" db="EMBL/GenBank/DDBJ databases">
        <title>Whole genome sequencing of Grifola frondosa 9006-11.</title>
        <authorList>
            <person name="Min B."/>
            <person name="Park H."/>
            <person name="Kim J.-G."/>
            <person name="Cho H."/>
            <person name="Oh Y.-L."/>
            <person name="Kong W.-S."/>
            <person name="Choi I.-G."/>
        </authorList>
    </citation>
    <scope>NUCLEOTIDE SEQUENCE [LARGE SCALE GENOMIC DNA]</scope>
    <source>
        <strain evidence="2 3">9006-11</strain>
    </source>
</reference>
<protein>
    <submittedName>
        <fullName evidence="2">Uncharacterized protein</fullName>
    </submittedName>
</protein>
<evidence type="ECO:0000256" key="1">
    <source>
        <dbReference type="SAM" id="MobiDB-lite"/>
    </source>
</evidence>
<dbReference type="Proteomes" id="UP000092993">
    <property type="component" value="Unassembled WGS sequence"/>
</dbReference>
<accession>A0A1C7MLX7</accession>